<dbReference type="SMART" id="SM00382">
    <property type="entry name" value="AAA"/>
    <property type="match status" value="1"/>
</dbReference>
<evidence type="ECO:0000256" key="2">
    <source>
        <dbReference type="ARBA" id="ARBA00022448"/>
    </source>
</evidence>
<evidence type="ECO:0000256" key="3">
    <source>
        <dbReference type="ARBA" id="ARBA00022475"/>
    </source>
</evidence>
<keyword evidence="6" id="KW-1278">Translocase</keyword>
<dbReference type="CDD" id="cd03257">
    <property type="entry name" value="ABC_NikE_OppD_transporters"/>
    <property type="match status" value="1"/>
</dbReference>
<evidence type="ECO:0000256" key="9">
    <source>
        <dbReference type="ARBA" id="ARBA00038669"/>
    </source>
</evidence>
<dbReference type="EC" id="7.2.2.11" evidence="10"/>
<feature type="compositionally biased region" description="Low complexity" evidence="13">
    <location>
        <begin position="39"/>
        <end position="62"/>
    </location>
</feature>
<protein>
    <recommendedName>
        <fullName evidence="11">Nickel import system ATP-binding protein NikD</fullName>
        <ecNumber evidence="10">7.2.2.11</ecNumber>
    </recommendedName>
</protein>
<dbReference type="GO" id="GO:0016887">
    <property type="term" value="F:ATP hydrolysis activity"/>
    <property type="evidence" value="ECO:0007669"/>
    <property type="project" value="InterPro"/>
</dbReference>
<reference evidence="15 16" key="1">
    <citation type="journal article" date="2014" name="PLoS Genet.">
        <title>Phylogenetically driven sequencing of extremely halophilic archaea reveals strategies for static and dynamic osmo-response.</title>
        <authorList>
            <person name="Becker E.A."/>
            <person name="Seitzer P.M."/>
            <person name="Tritt A."/>
            <person name="Larsen D."/>
            <person name="Krusor M."/>
            <person name="Yao A.I."/>
            <person name="Wu D."/>
            <person name="Madern D."/>
            <person name="Eisen J.A."/>
            <person name="Darling A.E."/>
            <person name="Facciotti M.T."/>
        </authorList>
    </citation>
    <scope>NUCLEOTIDE SEQUENCE [LARGE SCALE GENOMIC DNA]</scope>
    <source>
        <strain evidence="15 16">JCM 10990</strain>
    </source>
</reference>
<keyword evidence="7" id="KW-0406">Ion transport</keyword>
<dbReference type="PROSITE" id="PS00211">
    <property type="entry name" value="ABC_TRANSPORTER_1"/>
    <property type="match status" value="1"/>
</dbReference>
<evidence type="ECO:0000256" key="7">
    <source>
        <dbReference type="ARBA" id="ARBA00023065"/>
    </source>
</evidence>
<keyword evidence="8" id="KW-0472">Membrane</keyword>
<dbReference type="PROSITE" id="PS50893">
    <property type="entry name" value="ABC_TRANSPORTER_2"/>
    <property type="match status" value="1"/>
</dbReference>
<feature type="compositionally biased region" description="Basic and acidic residues" evidence="13">
    <location>
        <begin position="14"/>
        <end position="35"/>
    </location>
</feature>
<keyword evidence="2" id="KW-0813">Transport</keyword>
<feature type="compositionally biased region" description="Pro residues" evidence="13">
    <location>
        <begin position="1"/>
        <end position="11"/>
    </location>
</feature>
<feature type="domain" description="ABC transporter" evidence="14">
    <location>
        <begin position="75"/>
        <end position="326"/>
    </location>
</feature>
<evidence type="ECO:0000256" key="4">
    <source>
        <dbReference type="ARBA" id="ARBA00022741"/>
    </source>
</evidence>
<evidence type="ECO:0000313" key="16">
    <source>
        <dbReference type="Proteomes" id="UP000011693"/>
    </source>
</evidence>
<evidence type="ECO:0000256" key="8">
    <source>
        <dbReference type="ARBA" id="ARBA00023136"/>
    </source>
</evidence>
<dbReference type="InterPro" id="IPR013563">
    <property type="entry name" value="Oligopep_ABC_C"/>
</dbReference>
<proteinExistence type="predicted"/>
<dbReference type="GO" id="GO:0005886">
    <property type="term" value="C:plasma membrane"/>
    <property type="evidence" value="ECO:0007669"/>
    <property type="project" value="UniProtKB-SubCell"/>
</dbReference>
<comment type="subunit">
    <text evidence="9">The complex is composed of two ATP-binding proteins (NikD and NikE), two transmembrane proteins (NikB and NikC) and a solute-binding protein (NikA).</text>
</comment>
<feature type="region of interest" description="Disordered" evidence="13">
    <location>
        <begin position="396"/>
        <end position="434"/>
    </location>
</feature>
<gene>
    <name evidence="15" type="ORF">C482_18015</name>
</gene>
<dbReference type="PANTHER" id="PTHR43297">
    <property type="entry name" value="OLIGOPEPTIDE TRANSPORT ATP-BINDING PROTEIN APPD"/>
    <property type="match status" value="1"/>
</dbReference>
<evidence type="ECO:0000256" key="13">
    <source>
        <dbReference type="SAM" id="MobiDB-lite"/>
    </source>
</evidence>
<evidence type="ECO:0000256" key="1">
    <source>
        <dbReference type="ARBA" id="ARBA00004202"/>
    </source>
</evidence>
<dbReference type="NCBIfam" id="TIGR01727">
    <property type="entry name" value="oligo_HPY"/>
    <property type="match status" value="1"/>
</dbReference>
<organism evidence="15 16">
    <name type="scientific">Natrialba chahannaoensis JCM 10990</name>
    <dbReference type="NCBI Taxonomy" id="1227492"/>
    <lineage>
        <taxon>Archaea</taxon>
        <taxon>Methanobacteriati</taxon>
        <taxon>Methanobacteriota</taxon>
        <taxon>Stenosarchaea group</taxon>
        <taxon>Halobacteria</taxon>
        <taxon>Halobacteriales</taxon>
        <taxon>Natrialbaceae</taxon>
        <taxon>Natrialba</taxon>
    </lineage>
</organism>
<dbReference type="Gene3D" id="3.40.50.300">
    <property type="entry name" value="P-loop containing nucleotide triphosphate hydrolases"/>
    <property type="match status" value="1"/>
</dbReference>
<feature type="compositionally biased region" description="Basic and acidic residues" evidence="13">
    <location>
        <begin position="423"/>
        <end position="434"/>
    </location>
</feature>
<dbReference type="GO" id="GO:0015833">
    <property type="term" value="P:peptide transport"/>
    <property type="evidence" value="ECO:0007669"/>
    <property type="project" value="InterPro"/>
</dbReference>
<feature type="region of interest" description="Disordered" evidence="13">
    <location>
        <begin position="1"/>
        <end position="74"/>
    </location>
</feature>
<keyword evidence="5" id="KW-0067">ATP-binding</keyword>
<dbReference type="InterPro" id="IPR017871">
    <property type="entry name" value="ABC_transporter-like_CS"/>
</dbReference>
<name>M0ABG4_9EURY</name>
<evidence type="ECO:0000259" key="14">
    <source>
        <dbReference type="PROSITE" id="PS50893"/>
    </source>
</evidence>
<keyword evidence="16" id="KW-1185">Reference proteome</keyword>
<sequence>MTPTPTPPSSPSPDRVRGNESEHEDGTEPGHKAGDASDTGPTQSTATSTTTTPNESTMNTTTQARTDTRSGDPLLTVENLRTVFDTDDGQVQAVDGVDFSVHRGETVCIVGESGSGKTVTSESITQLFKSPPGSIADGSVVFDGDDLAARSAEELTHIRGARISHIFQNPQGALNPVYTVGWQLIEAIQLHQDIKKDDAREEAVDLLSRVGIPEASARLDDYPHELSGGMKQRVMIAMALACQPDLLIADEPTTALDVTIQAQILRLLRDLQAEFEMGIIFITHDLGVVAEIADRVVVMYAGKVMERGSVYDVFESPSHPYTKALLECLPGHGSLGGIPGSLPDPIDPPEGCRFADRCPYAMEECRTGAQPAFESAAGDGHEVSCVHYQTADDPSVLERVGADAAVGSGEQRSGRTDGGTDDGQERTNGGDHRE</sequence>
<keyword evidence="3" id="KW-1003">Cell membrane</keyword>
<keyword evidence="4" id="KW-0547">Nucleotide-binding</keyword>
<dbReference type="EMBL" id="AOIN01000093">
    <property type="protein sequence ID" value="ELY94693.1"/>
    <property type="molecule type" value="Genomic_DNA"/>
</dbReference>
<accession>M0ABG4</accession>
<dbReference type="Pfam" id="PF08352">
    <property type="entry name" value="oligo_HPY"/>
    <property type="match status" value="1"/>
</dbReference>
<comment type="catalytic activity">
    <reaction evidence="12">
        <text>Ni(2+)(out) + ATP + H2O = Ni(2+)(in) + ADP + phosphate + H(+)</text>
        <dbReference type="Rhea" id="RHEA:15557"/>
        <dbReference type="ChEBI" id="CHEBI:15377"/>
        <dbReference type="ChEBI" id="CHEBI:15378"/>
        <dbReference type="ChEBI" id="CHEBI:30616"/>
        <dbReference type="ChEBI" id="CHEBI:43474"/>
        <dbReference type="ChEBI" id="CHEBI:49786"/>
        <dbReference type="ChEBI" id="CHEBI:456216"/>
        <dbReference type="EC" id="7.2.2.11"/>
    </reaction>
    <physiologicalReaction direction="left-to-right" evidence="12">
        <dbReference type="Rhea" id="RHEA:15558"/>
    </physiologicalReaction>
</comment>
<dbReference type="GO" id="GO:0015413">
    <property type="term" value="F:ABC-type nickel transporter activity"/>
    <property type="evidence" value="ECO:0007669"/>
    <property type="project" value="UniProtKB-EC"/>
</dbReference>
<dbReference type="FunFam" id="3.40.50.300:FF:000016">
    <property type="entry name" value="Oligopeptide ABC transporter ATP-binding component"/>
    <property type="match status" value="1"/>
</dbReference>
<dbReference type="InterPro" id="IPR027417">
    <property type="entry name" value="P-loop_NTPase"/>
</dbReference>
<comment type="caution">
    <text evidence="15">The sequence shown here is derived from an EMBL/GenBank/DDBJ whole genome shotgun (WGS) entry which is preliminary data.</text>
</comment>
<dbReference type="SUPFAM" id="SSF52540">
    <property type="entry name" value="P-loop containing nucleoside triphosphate hydrolases"/>
    <property type="match status" value="1"/>
</dbReference>
<dbReference type="Proteomes" id="UP000011693">
    <property type="component" value="Unassembled WGS sequence"/>
</dbReference>
<dbReference type="Pfam" id="PF00005">
    <property type="entry name" value="ABC_tran"/>
    <property type="match status" value="1"/>
</dbReference>
<dbReference type="GO" id="GO:0005524">
    <property type="term" value="F:ATP binding"/>
    <property type="evidence" value="ECO:0007669"/>
    <property type="project" value="UniProtKB-KW"/>
</dbReference>
<dbReference type="PATRIC" id="fig|1227492.4.peg.3588"/>
<dbReference type="AlphaFoldDB" id="M0ABG4"/>
<dbReference type="InterPro" id="IPR003439">
    <property type="entry name" value="ABC_transporter-like_ATP-bd"/>
</dbReference>
<dbReference type="OrthoDB" id="18209at2157"/>
<evidence type="ECO:0000256" key="10">
    <source>
        <dbReference type="ARBA" id="ARBA00039098"/>
    </source>
</evidence>
<evidence type="ECO:0000256" key="6">
    <source>
        <dbReference type="ARBA" id="ARBA00022967"/>
    </source>
</evidence>
<evidence type="ECO:0000256" key="12">
    <source>
        <dbReference type="ARBA" id="ARBA00048610"/>
    </source>
</evidence>
<evidence type="ECO:0000256" key="5">
    <source>
        <dbReference type="ARBA" id="ARBA00022840"/>
    </source>
</evidence>
<dbReference type="InterPro" id="IPR003593">
    <property type="entry name" value="AAA+_ATPase"/>
</dbReference>
<dbReference type="InterPro" id="IPR050388">
    <property type="entry name" value="ABC_Ni/Peptide_Import"/>
</dbReference>
<evidence type="ECO:0000313" key="15">
    <source>
        <dbReference type="EMBL" id="ELY94693.1"/>
    </source>
</evidence>
<evidence type="ECO:0000256" key="11">
    <source>
        <dbReference type="ARBA" id="ARBA00044143"/>
    </source>
</evidence>
<comment type="subcellular location">
    <subcellularLocation>
        <location evidence="1">Cell membrane</location>
        <topology evidence="1">Peripheral membrane protein</topology>
    </subcellularLocation>
</comment>
<dbReference type="PANTHER" id="PTHR43297:SF13">
    <property type="entry name" value="NICKEL ABC TRANSPORTER, ATP-BINDING PROTEIN"/>
    <property type="match status" value="1"/>
</dbReference>
<dbReference type="STRING" id="1227492.C482_18015"/>